<dbReference type="RefSeq" id="WP_146974504.1">
    <property type="nucleotide sequence ID" value="NZ_VOSL01000048.1"/>
</dbReference>
<dbReference type="AlphaFoldDB" id="A0A5C6X3R4"/>
<sequence length="207" mass="22854">MGHLSTMMRLAAGVVLGGALLLAEPPPAEAHLATFGSWEITRGYLQEIFPDATDFLRRRDSYTDAEVAQIEAELGFELYPEDRNPEFYIAVDESSGKRRFLGVALFIDPRVESRLLEGNVVRIEVGIGVDARGRVSRVRLFDYRGSRELTRPAFLDQLVGLSLKDSFEVGPDKAIKPVDDEPVESQLVANAAREALYLMKVSLGQGG</sequence>
<name>A0A5C6X3R4_9DELT</name>
<dbReference type="EMBL" id="VOSL01000048">
    <property type="protein sequence ID" value="TXD35747.1"/>
    <property type="molecule type" value="Genomic_DNA"/>
</dbReference>
<evidence type="ECO:0000313" key="1">
    <source>
        <dbReference type="EMBL" id="TXD35747.1"/>
    </source>
</evidence>
<evidence type="ECO:0008006" key="3">
    <source>
        <dbReference type="Google" id="ProtNLM"/>
    </source>
</evidence>
<proteinExistence type="predicted"/>
<dbReference type="OrthoDB" id="5504730at2"/>
<gene>
    <name evidence="1" type="ORF">FRC96_10775</name>
</gene>
<comment type="caution">
    <text evidence="1">The sequence shown here is derived from an EMBL/GenBank/DDBJ whole genome shotgun (WGS) entry which is preliminary data.</text>
</comment>
<reference evidence="1 2" key="1">
    <citation type="submission" date="2019-08" db="EMBL/GenBank/DDBJ databases">
        <title>Bradymonadales sp. TMQ2.</title>
        <authorList>
            <person name="Liang Q."/>
        </authorList>
    </citation>
    <scope>NUCLEOTIDE SEQUENCE [LARGE SCALE GENOMIC DNA]</scope>
    <source>
        <strain evidence="1 2">TMQ2</strain>
    </source>
</reference>
<evidence type="ECO:0000313" key="2">
    <source>
        <dbReference type="Proteomes" id="UP000321046"/>
    </source>
</evidence>
<accession>A0A5C6X3R4</accession>
<protein>
    <recommendedName>
        <fullName evidence="3">FMN-binding domain-containing protein</fullName>
    </recommendedName>
</protein>
<organism evidence="1 2">
    <name type="scientific">Lujinxingia vulgaris</name>
    <dbReference type="NCBI Taxonomy" id="2600176"/>
    <lineage>
        <taxon>Bacteria</taxon>
        <taxon>Deltaproteobacteria</taxon>
        <taxon>Bradymonadales</taxon>
        <taxon>Lujinxingiaceae</taxon>
        <taxon>Lujinxingia</taxon>
    </lineage>
</organism>
<dbReference type="Proteomes" id="UP000321046">
    <property type="component" value="Unassembled WGS sequence"/>
</dbReference>